<dbReference type="CDD" id="cd18787">
    <property type="entry name" value="SF2_C_DEAD"/>
    <property type="match status" value="1"/>
</dbReference>
<sequence>MAHVTTKPEWDHKDTAFDYDRYTQGSEESQWAHSARKFEWKEEYGDVAPRDEELEMELFDQEKASAGINFPKYDEVKGQIDSVEEILPINDFEEANLHPVMLENVRLSGYTSATPIQRYSIPVIMQGEDLIACAETGSGKTAAFLVPILRKPRPRADERRYRAEPLVLIVSPTRELSTQIFDESRKFCYRNHSCVYGGADIRSQSAELARGCDLLVATPGRLIDFLDRNFISLQRVRYVVLDEADRMLDMGFEHNIRRIIKQSDLNNDDTLQTLMFSATFPKAVQMLARDFLADGFIFVKVGRVGHATANIMQRIEYVENEDKKEKILELLLDQPPARTLVFVASRRAADSLDAFLYTKGLPTTNRTQREREDALIAFRNGNAYLALLSNTDIRPILIATDVAARGLDIKQCMHVINYDMPVKISEYVHRIGRTGRVGNKGLATSFYNSRDYRIARNLANILVESGMEIPAFLEQFKPKGEIDWEEEEDEVNIGYGVLPFQPENDKD</sequence>
<organism evidence="16 17">
    <name type="scientific">Neolecta irregularis (strain DAH-3)</name>
    <dbReference type="NCBI Taxonomy" id="1198029"/>
    <lineage>
        <taxon>Eukaryota</taxon>
        <taxon>Fungi</taxon>
        <taxon>Dikarya</taxon>
        <taxon>Ascomycota</taxon>
        <taxon>Taphrinomycotina</taxon>
        <taxon>Neolectales</taxon>
        <taxon>Neolectaceae</taxon>
        <taxon>Neolecta</taxon>
    </lineage>
</organism>
<evidence type="ECO:0000259" key="15">
    <source>
        <dbReference type="PROSITE" id="PS51195"/>
    </source>
</evidence>
<dbReference type="InterPro" id="IPR000629">
    <property type="entry name" value="RNA-helicase_DEAD-box_CS"/>
</dbReference>
<dbReference type="OMA" id="HPIMREN"/>
<dbReference type="CDD" id="cd17967">
    <property type="entry name" value="DEADc_DDX3_DDX4"/>
    <property type="match status" value="1"/>
</dbReference>
<dbReference type="PROSITE" id="PS51192">
    <property type="entry name" value="HELICASE_ATP_BIND_1"/>
    <property type="match status" value="1"/>
</dbReference>
<dbReference type="InterPro" id="IPR011545">
    <property type="entry name" value="DEAD/DEAH_box_helicase_dom"/>
</dbReference>
<evidence type="ECO:0000256" key="8">
    <source>
        <dbReference type="ARBA" id="ARBA00022917"/>
    </source>
</evidence>
<feature type="domain" description="DEAD-box RNA helicase Q" evidence="15">
    <location>
        <begin position="90"/>
        <end position="118"/>
    </location>
</feature>
<dbReference type="InterPro" id="IPR014001">
    <property type="entry name" value="Helicase_ATP-bd"/>
</dbReference>
<dbReference type="Proteomes" id="UP000186594">
    <property type="component" value="Unassembled WGS sequence"/>
</dbReference>
<comment type="similarity">
    <text evidence="9">Belongs to the DEAD box helicase family. DDX3/DED1 subfamily.</text>
</comment>
<keyword evidence="6 12" id="KW-0067">ATP-binding</keyword>
<accession>A0A1U7LVB5</accession>
<dbReference type="Pfam" id="PF00270">
    <property type="entry name" value="DEAD"/>
    <property type="match status" value="1"/>
</dbReference>
<evidence type="ECO:0000256" key="10">
    <source>
        <dbReference type="ARBA" id="ARBA00047984"/>
    </source>
</evidence>
<keyword evidence="7" id="KW-0694">RNA-binding</keyword>
<dbReference type="PANTHER" id="PTHR47958">
    <property type="entry name" value="ATP-DEPENDENT RNA HELICASE DBP3"/>
    <property type="match status" value="1"/>
</dbReference>
<dbReference type="EC" id="3.6.4.13" evidence="1"/>
<evidence type="ECO:0000313" key="17">
    <source>
        <dbReference type="Proteomes" id="UP000186594"/>
    </source>
</evidence>
<dbReference type="Pfam" id="PF00271">
    <property type="entry name" value="Helicase_C"/>
    <property type="match status" value="1"/>
</dbReference>
<evidence type="ECO:0000256" key="7">
    <source>
        <dbReference type="ARBA" id="ARBA00022884"/>
    </source>
</evidence>
<keyword evidence="3 12" id="KW-0547">Nucleotide-binding</keyword>
<dbReference type="PROSITE" id="PS51194">
    <property type="entry name" value="HELICASE_CTER"/>
    <property type="match status" value="1"/>
</dbReference>
<evidence type="ECO:0000313" key="16">
    <source>
        <dbReference type="EMBL" id="OLL26584.1"/>
    </source>
</evidence>
<dbReference type="GO" id="GO:0003723">
    <property type="term" value="F:RNA binding"/>
    <property type="evidence" value="ECO:0007669"/>
    <property type="project" value="UniProtKB-KW"/>
</dbReference>
<dbReference type="SUPFAM" id="SSF52540">
    <property type="entry name" value="P-loop containing nucleoside triphosphate hydrolases"/>
    <property type="match status" value="2"/>
</dbReference>
<dbReference type="SMART" id="SM00487">
    <property type="entry name" value="DEXDc"/>
    <property type="match status" value="1"/>
</dbReference>
<dbReference type="GO" id="GO:0005524">
    <property type="term" value="F:ATP binding"/>
    <property type="evidence" value="ECO:0007669"/>
    <property type="project" value="UniProtKB-KW"/>
</dbReference>
<dbReference type="InterPro" id="IPR027417">
    <property type="entry name" value="P-loop_NTPase"/>
</dbReference>
<dbReference type="GO" id="GO:0003724">
    <property type="term" value="F:RNA helicase activity"/>
    <property type="evidence" value="ECO:0007669"/>
    <property type="project" value="UniProtKB-EC"/>
</dbReference>
<comment type="caution">
    <text evidence="16">The sequence shown here is derived from an EMBL/GenBank/DDBJ whole genome shotgun (WGS) entry which is preliminary data.</text>
</comment>
<dbReference type="EMBL" id="LXFE01000165">
    <property type="protein sequence ID" value="OLL26584.1"/>
    <property type="molecule type" value="Genomic_DNA"/>
</dbReference>
<feature type="domain" description="Helicase C-terminal" evidence="14">
    <location>
        <begin position="310"/>
        <end position="477"/>
    </location>
</feature>
<evidence type="ECO:0000259" key="13">
    <source>
        <dbReference type="PROSITE" id="PS51192"/>
    </source>
</evidence>
<comment type="catalytic activity">
    <reaction evidence="10">
        <text>ATP + H2O = ADP + phosphate + H(+)</text>
        <dbReference type="Rhea" id="RHEA:13065"/>
        <dbReference type="ChEBI" id="CHEBI:15377"/>
        <dbReference type="ChEBI" id="CHEBI:15378"/>
        <dbReference type="ChEBI" id="CHEBI:30616"/>
        <dbReference type="ChEBI" id="CHEBI:43474"/>
        <dbReference type="ChEBI" id="CHEBI:456216"/>
        <dbReference type="EC" id="3.6.4.13"/>
    </reaction>
</comment>
<keyword evidence="17" id="KW-1185">Reference proteome</keyword>
<feature type="domain" description="Helicase ATP-binding" evidence="13">
    <location>
        <begin position="121"/>
        <end position="298"/>
    </location>
</feature>
<keyword evidence="8" id="KW-0648">Protein biosynthesis</keyword>
<dbReference type="AlphaFoldDB" id="A0A1U7LVB5"/>
<dbReference type="PROSITE" id="PS00039">
    <property type="entry name" value="DEAD_ATP_HELICASE"/>
    <property type="match status" value="1"/>
</dbReference>
<evidence type="ECO:0000259" key="14">
    <source>
        <dbReference type="PROSITE" id="PS51194"/>
    </source>
</evidence>
<dbReference type="InterPro" id="IPR014014">
    <property type="entry name" value="RNA_helicase_DEAD_Q_motif"/>
</dbReference>
<evidence type="ECO:0000256" key="12">
    <source>
        <dbReference type="RuleBase" id="RU000492"/>
    </source>
</evidence>
<evidence type="ECO:0000256" key="6">
    <source>
        <dbReference type="ARBA" id="ARBA00022840"/>
    </source>
</evidence>
<dbReference type="InterPro" id="IPR044763">
    <property type="entry name" value="Ded1/Dbp1_DEADc"/>
</dbReference>
<evidence type="ECO:0000256" key="4">
    <source>
        <dbReference type="ARBA" id="ARBA00022801"/>
    </source>
</evidence>
<feature type="short sequence motif" description="Q motif" evidence="11">
    <location>
        <begin position="90"/>
        <end position="118"/>
    </location>
</feature>
<protein>
    <recommendedName>
        <fullName evidence="1">RNA helicase</fullName>
        <ecNumber evidence="1">3.6.4.13</ecNumber>
    </recommendedName>
</protein>
<evidence type="ECO:0000256" key="9">
    <source>
        <dbReference type="ARBA" id="ARBA00024358"/>
    </source>
</evidence>
<dbReference type="SMART" id="SM00490">
    <property type="entry name" value="HELICc"/>
    <property type="match status" value="1"/>
</dbReference>
<evidence type="ECO:0000256" key="3">
    <source>
        <dbReference type="ARBA" id="ARBA00022741"/>
    </source>
</evidence>
<keyword evidence="5 12" id="KW-0347">Helicase</keyword>
<evidence type="ECO:0000256" key="1">
    <source>
        <dbReference type="ARBA" id="ARBA00012552"/>
    </source>
</evidence>
<dbReference type="STRING" id="1198029.A0A1U7LVB5"/>
<evidence type="ECO:0000256" key="2">
    <source>
        <dbReference type="ARBA" id="ARBA00022540"/>
    </source>
</evidence>
<dbReference type="PROSITE" id="PS51195">
    <property type="entry name" value="Q_MOTIF"/>
    <property type="match status" value="1"/>
</dbReference>
<keyword evidence="4 12" id="KW-0378">Hydrolase</keyword>
<dbReference type="OrthoDB" id="196131at2759"/>
<proteinExistence type="inferred from homology"/>
<keyword evidence="2" id="KW-0396">Initiation factor</keyword>
<name>A0A1U7LVB5_NEOID</name>
<gene>
    <name evidence="16" type="ORF">NEOLI_002671</name>
</gene>
<evidence type="ECO:0000256" key="11">
    <source>
        <dbReference type="PROSITE-ProRule" id="PRU00552"/>
    </source>
</evidence>
<dbReference type="InterPro" id="IPR001650">
    <property type="entry name" value="Helicase_C-like"/>
</dbReference>
<dbReference type="GO" id="GO:0016787">
    <property type="term" value="F:hydrolase activity"/>
    <property type="evidence" value="ECO:0007669"/>
    <property type="project" value="UniProtKB-KW"/>
</dbReference>
<evidence type="ECO:0000256" key="5">
    <source>
        <dbReference type="ARBA" id="ARBA00022806"/>
    </source>
</evidence>
<dbReference type="GO" id="GO:0003743">
    <property type="term" value="F:translation initiation factor activity"/>
    <property type="evidence" value="ECO:0007669"/>
    <property type="project" value="UniProtKB-KW"/>
</dbReference>
<dbReference type="Gene3D" id="3.40.50.300">
    <property type="entry name" value="P-loop containing nucleotide triphosphate hydrolases"/>
    <property type="match status" value="2"/>
</dbReference>
<reference evidence="16 17" key="1">
    <citation type="submission" date="2016-04" db="EMBL/GenBank/DDBJ databases">
        <title>Evolutionary innovation and constraint leading to complex multicellularity in the Ascomycota.</title>
        <authorList>
            <person name="Cisse O."/>
            <person name="Nguyen A."/>
            <person name="Hewitt D.A."/>
            <person name="Jedd G."/>
            <person name="Stajich J.E."/>
        </authorList>
    </citation>
    <scope>NUCLEOTIDE SEQUENCE [LARGE SCALE GENOMIC DNA]</scope>
    <source>
        <strain evidence="16 17">DAH-3</strain>
    </source>
</reference>